<dbReference type="Proteomes" id="UP000199546">
    <property type="component" value="Unassembled WGS sequence"/>
</dbReference>
<evidence type="ECO:0000313" key="3">
    <source>
        <dbReference type="Proteomes" id="UP000199546"/>
    </source>
</evidence>
<dbReference type="OrthoDB" id="9804907at2"/>
<sequence>MFTDTRAYSGIAVRDLAAARQFYGEVLGLRTSEDHGNLWLHLAGGRDTFVYEQPTATPASYTVLNFEVDDVGAAVGELTARGVRFQRYDGIEQDEHGVVRGQGPDIAWFTDPSGNVLSVIAADA</sequence>
<keyword evidence="2" id="KW-0560">Oxidoreductase</keyword>
<accession>A0A1I7C9Q9</accession>
<dbReference type="Gene3D" id="3.10.180.10">
    <property type="entry name" value="2,3-Dihydroxybiphenyl 1,2-Dioxygenase, domain 1"/>
    <property type="match status" value="1"/>
</dbReference>
<dbReference type="AlphaFoldDB" id="A0A1I7C9Q9"/>
<feature type="domain" description="VOC" evidence="1">
    <location>
        <begin position="5"/>
        <end position="122"/>
    </location>
</feature>
<dbReference type="InterPro" id="IPR004360">
    <property type="entry name" value="Glyas_Fos-R_dOase_dom"/>
</dbReference>
<name>A0A1I7C9Q9_9ACTN</name>
<dbReference type="RefSeq" id="WP_093582574.1">
    <property type="nucleotide sequence ID" value="NZ_FPBA01000019.1"/>
</dbReference>
<organism evidence="2 3">
    <name type="scientific">Geodermatophilus amargosae</name>
    <dbReference type="NCBI Taxonomy" id="1296565"/>
    <lineage>
        <taxon>Bacteria</taxon>
        <taxon>Bacillati</taxon>
        <taxon>Actinomycetota</taxon>
        <taxon>Actinomycetes</taxon>
        <taxon>Geodermatophilales</taxon>
        <taxon>Geodermatophilaceae</taxon>
        <taxon>Geodermatophilus</taxon>
    </lineage>
</organism>
<dbReference type="STRING" id="1296565.SAMN05660657_04255"/>
<dbReference type="SUPFAM" id="SSF54593">
    <property type="entry name" value="Glyoxalase/Bleomycin resistance protein/Dihydroxybiphenyl dioxygenase"/>
    <property type="match status" value="1"/>
</dbReference>
<keyword evidence="2" id="KW-0223">Dioxygenase</keyword>
<dbReference type="EMBL" id="FPBA01000019">
    <property type="protein sequence ID" value="SFT96165.1"/>
    <property type="molecule type" value="Genomic_DNA"/>
</dbReference>
<dbReference type="InterPro" id="IPR029068">
    <property type="entry name" value="Glyas_Bleomycin-R_OHBP_Dase"/>
</dbReference>
<dbReference type="PROSITE" id="PS51819">
    <property type="entry name" value="VOC"/>
    <property type="match status" value="1"/>
</dbReference>
<dbReference type="GO" id="GO:0051213">
    <property type="term" value="F:dioxygenase activity"/>
    <property type="evidence" value="ECO:0007669"/>
    <property type="project" value="UniProtKB-KW"/>
</dbReference>
<evidence type="ECO:0000313" key="2">
    <source>
        <dbReference type="EMBL" id="SFT96165.1"/>
    </source>
</evidence>
<keyword evidence="3" id="KW-1185">Reference proteome</keyword>
<reference evidence="3" key="1">
    <citation type="submission" date="2016-10" db="EMBL/GenBank/DDBJ databases">
        <authorList>
            <person name="Varghese N."/>
            <person name="Submissions S."/>
        </authorList>
    </citation>
    <scope>NUCLEOTIDE SEQUENCE [LARGE SCALE GENOMIC DNA]</scope>
    <source>
        <strain evidence="3">DSM 46136</strain>
    </source>
</reference>
<protein>
    <submittedName>
        <fullName evidence="2">Predicted dioxygenase of extradiol dioxygenase family</fullName>
    </submittedName>
</protein>
<dbReference type="InterPro" id="IPR037523">
    <property type="entry name" value="VOC_core"/>
</dbReference>
<evidence type="ECO:0000259" key="1">
    <source>
        <dbReference type="PROSITE" id="PS51819"/>
    </source>
</evidence>
<proteinExistence type="predicted"/>
<gene>
    <name evidence="2" type="ORF">SAMN05660657_04255</name>
</gene>
<dbReference type="Pfam" id="PF00903">
    <property type="entry name" value="Glyoxalase"/>
    <property type="match status" value="1"/>
</dbReference>